<evidence type="ECO:0000313" key="1">
    <source>
        <dbReference type="EMBL" id="MFC6289419.1"/>
    </source>
</evidence>
<proteinExistence type="predicted"/>
<gene>
    <name evidence="1" type="ORF">ACFP1M_04275</name>
</gene>
<dbReference type="Proteomes" id="UP001596258">
    <property type="component" value="Unassembled WGS sequence"/>
</dbReference>
<protein>
    <recommendedName>
        <fullName evidence="3">MucBP domain-containing protein</fullName>
    </recommendedName>
</protein>
<dbReference type="EMBL" id="JBHSSO010000014">
    <property type="protein sequence ID" value="MFC6289419.1"/>
    <property type="molecule type" value="Genomic_DNA"/>
</dbReference>
<dbReference type="RefSeq" id="WP_125575585.1">
    <property type="nucleotide sequence ID" value="NZ_JBHSSO010000014.1"/>
</dbReference>
<evidence type="ECO:0008006" key="3">
    <source>
        <dbReference type="Google" id="ProtNLM"/>
    </source>
</evidence>
<name>A0ABW1UAH9_9LACO</name>
<reference evidence="2" key="1">
    <citation type="journal article" date="2019" name="Int. J. Syst. Evol. Microbiol.">
        <title>The Global Catalogue of Microorganisms (GCM) 10K type strain sequencing project: providing services to taxonomists for standard genome sequencing and annotation.</title>
        <authorList>
            <consortium name="The Broad Institute Genomics Platform"/>
            <consortium name="The Broad Institute Genome Sequencing Center for Infectious Disease"/>
            <person name="Wu L."/>
            <person name="Ma J."/>
        </authorList>
    </citation>
    <scope>NUCLEOTIDE SEQUENCE [LARGE SCALE GENOMIC DNA]</scope>
    <source>
        <strain evidence="2">CCM 8893</strain>
    </source>
</reference>
<organism evidence="1 2">
    <name type="scientific">Levilactobacillus angrenensis</name>
    <dbReference type="NCBI Taxonomy" id="2486020"/>
    <lineage>
        <taxon>Bacteria</taxon>
        <taxon>Bacillati</taxon>
        <taxon>Bacillota</taxon>
        <taxon>Bacilli</taxon>
        <taxon>Lactobacillales</taxon>
        <taxon>Lactobacillaceae</taxon>
        <taxon>Levilactobacillus</taxon>
    </lineage>
</organism>
<sequence length="313" mass="36240">MPLPKQEKCLGTTTKGTFYHLVAYESGGFEGIDGPKTISNFSDFANVGYVKASDMKRIQTVHSVKTCKRPYYVADPNLHRIWNRPIYTVHYTYVSGVFDRLAAQQLYATKEVTKYNGVHFLYLETAKGKKLGWTQKTPKTLIAGKYRDPGKQFLAPKRHESLRKKVQSARSTGNRVTTNESLSMPQRAYILRNRQHHISKVLVTGMDNRISKINFQQGRATKLTVYTYRRKPWKVITNRKRLRTHYQAAHAYTQVDETRVNFHATNKKKLVTVITYGYDGTAKTTMYRNGHVTFSTRAYKHIMTYPLSQFNYK</sequence>
<accession>A0ABW1UAH9</accession>
<keyword evidence="2" id="KW-1185">Reference proteome</keyword>
<comment type="caution">
    <text evidence="1">The sequence shown here is derived from an EMBL/GenBank/DDBJ whole genome shotgun (WGS) entry which is preliminary data.</text>
</comment>
<evidence type="ECO:0000313" key="2">
    <source>
        <dbReference type="Proteomes" id="UP001596258"/>
    </source>
</evidence>